<keyword evidence="3" id="KW-1185">Reference proteome</keyword>
<evidence type="ECO:0000256" key="1">
    <source>
        <dbReference type="SAM" id="Phobius"/>
    </source>
</evidence>
<accession>A0A8T0EV45</accession>
<protein>
    <submittedName>
        <fullName evidence="2">Uncharacterized protein</fullName>
    </submittedName>
</protein>
<comment type="caution">
    <text evidence="2">The sequence shown here is derived from an EMBL/GenBank/DDBJ whole genome shotgun (WGS) entry which is preliminary data.</text>
</comment>
<feature type="transmembrane region" description="Helical" evidence="1">
    <location>
        <begin position="33"/>
        <end position="53"/>
    </location>
</feature>
<name>A0A8T0EV45_ARGBR</name>
<dbReference type="Proteomes" id="UP000807504">
    <property type="component" value="Unassembled WGS sequence"/>
</dbReference>
<keyword evidence="1" id="KW-1133">Transmembrane helix</keyword>
<sequence>MARGVSRFRKEVISGGQLACVHAVLFYKSMMSIAITVFSVPCTCYPSAPLLYARKYSLKMTSMYKKFKGTMLKDFEASDNGTTDNMELQQPHIRI</sequence>
<keyword evidence="1" id="KW-0812">Transmembrane</keyword>
<organism evidence="2 3">
    <name type="scientific">Argiope bruennichi</name>
    <name type="common">Wasp spider</name>
    <name type="synonym">Aranea bruennichi</name>
    <dbReference type="NCBI Taxonomy" id="94029"/>
    <lineage>
        <taxon>Eukaryota</taxon>
        <taxon>Metazoa</taxon>
        <taxon>Ecdysozoa</taxon>
        <taxon>Arthropoda</taxon>
        <taxon>Chelicerata</taxon>
        <taxon>Arachnida</taxon>
        <taxon>Araneae</taxon>
        <taxon>Araneomorphae</taxon>
        <taxon>Entelegynae</taxon>
        <taxon>Araneoidea</taxon>
        <taxon>Araneidae</taxon>
        <taxon>Argiope</taxon>
    </lineage>
</organism>
<dbReference type="AlphaFoldDB" id="A0A8T0EV45"/>
<keyword evidence="1" id="KW-0472">Membrane</keyword>
<evidence type="ECO:0000313" key="3">
    <source>
        <dbReference type="Proteomes" id="UP000807504"/>
    </source>
</evidence>
<evidence type="ECO:0000313" key="2">
    <source>
        <dbReference type="EMBL" id="KAF8782196.1"/>
    </source>
</evidence>
<dbReference type="EMBL" id="JABXBU010001863">
    <property type="protein sequence ID" value="KAF8782196.1"/>
    <property type="molecule type" value="Genomic_DNA"/>
</dbReference>
<reference evidence="2" key="1">
    <citation type="journal article" date="2020" name="bioRxiv">
        <title>Chromosome-level reference genome of the European wasp spider Argiope bruennichi: a resource for studies on range expansion and evolutionary adaptation.</title>
        <authorList>
            <person name="Sheffer M.M."/>
            <person name="Hoppe A."/>
            <person name="Krehenwinkel H."/>
            <person name="Uhl G."/>
            <person name="Kuss A.W."/>
            <person name="Jensen L."/>
            <person name="Jensen C."/>
            <person name="Gillespie R.G."/>
            <person name="Hoff K.J."/>
            <person name="Prost S."/>
        </authorList>
    </citation>
    <scope>NUCLEOTIDE SEQUENCE</scope>
</reference>
<gene>
    <name evidence="2" type="ORF">HNY73_012516</name>
</gene>
<reference evidence="2" key="2">
    <citation type="submission" date="2020-06" db="EMBL/GenBank/DDBJ databases">
        <authorList>
            <person name="Sheffer M."/>
        </authorList>
    </citation>
    <scope>NUCLEOTIDE SEQUENCE</scope>
</reference>
<proteinExistence type="predicted"/>